<reference evidence="3" key="1">
    <citation type="submission" date="2020-07" db="EMBL/GenBank/DDBJ databases">
        <title>Multicomponent nature underlies the extraordinary mechanical properties of spider dragline silk.</title>
        <authorList>
            <person name="Kono N."/>
            <person name="Nakamura H."/>
            <person name="Mori M."/>
            <person name="Yoshida Y."/>
            <person name="Ohtoshi R."/>
            <person name="Malay A.D."/>
            <person name="Moran D.A.P."/>
            <person name="Tomita M."/>
            <person name="Numata K."/>
            <person name="Arakawa K."/>
        </authorList>
    </citation>
    <scope>NUCLEOTIDE SEQUENCE</scope>
</reference>
<sequence>MAAVQLLRIVVVFLYVLRSLALPKSELFPFGREQFLSAEDDISSPEVPLTVPIVFYGNEYRTIYVSILFHFLIISHVSLWMNGK</sequence>
<evidence type="ECO:0000256" key="1">
    <source>
        <dbReference type="SAM" id="Phobius"/>
    </source>
</evidence>
<dbReference type="EMBL" id="BMAO01005681">
    <property type="protein sequence ID" value="GFR03123.1"/>
    <property type="molecule type" value="Genomic_DNA"/>
</dbReference>
<keyword evidence="1" id="KW-1133">Transmembrane helix</keyword>
<evidence type="ECO:0000313" key="4">
    <source>
        <dbReference type="Proteomes" id="UP000887116"/>
    </source>
</evidence>
<dbReference type="AlphaFoldDB" id="A0A8X6GFY6"/>
<dbReference type="OrthoDB" id="6375837at2759"/>
<dbReference type="Proteomes" id="UP000887116">
    <property type="component" value="Unassembled WGS sequence"/>
</dbReference>
<evidence type="ECO:0000256" key="2">
    <source>
        <dbReference type="SAM" id="SignalP"/>
    </source>
</evidence>
<proteinExistence type="predicted"/>
<evidence type="ECO:0000313" key="3">
    <source>
        <dbReference type="EMBL" id="GFR03123.1"/>
    </source>
</evidence>
<feature type="transmembrane region" description="Helical" evidence="1">
    <location>
        <begin position="63"/>
        <end position="81"/>
    </location>
</feature>
<keyword evidence="1" id="KW-0472">Membrane</keyword>
<keyword evidence="1" id="KW-0812">Transmembrane</keyword>
<feature type="signal peptide" evidence="2">
    <location>
        <begin position="1"/>
        <end position="21"/>
    </location>
</feature>
<accession>A0A8X6GFY6</accession>
<organism evidence="3 4">
    <name type="scientific">Trichonephila clavata</name>
    <name type="common">Joro spider</name>
    <name type="synonym">Nephila clavata</name>
    <dbReference type="NCBI Taxonomy" id="2740835"/>
    <lineage>
        <taxon>Eukaryota</taxon>
        <taxon>Metazoa</taxon>
        <taxon>Ecdysozoa</taxon>
        <taxon>Arthropoda</taxon>
        <taxon>Chelicerata</taxon>
        <taxon>Arachnida</taxon>
        <taxon>Araneae</taxon>
        <taxon>Araneomorphae</taxon>
        <taxon>Entelegynae</taxon>
        <taxon>Araneoidea</taxon>
        <taxon>Nephilidae</taxon>
        <taxon>Trichonephila</taxon>
    </lineage>
</organism>
<name>A0A8X6GFY6_TRICU</name>
<keyword evidence="4" id="KW-1185">Reference proteome</keyword>
<protein>
    <submittedName>
        <fullName evidence="3">Nidogen-1</fullName>
    </submittedName>
</protein>
<gene>
    <name evidence="3" type="primary">Nid1</name>
    <name evidence="3" type="ORF">TNCT_613971</name>
</gene>
<comment type="caution">
    <text evidence="3">The sequence shown here is derived from an EMBL/GenBank/DDBJ whole genome shotgun (WGS) entry which is preliminary data.</text>
</comment>
<keyword evidence="2" id="KW-0732">Signal</keyword>
<feature type="chain" id="PRO_5036471738" evidence="2">
    <location>
        <begin position="22"/>
        <end position="84"/>
    </location>
</feature>